<dbReference type="InterPro" id="IPR009057">
    <property type="entry name" value="Homeodomain-like_sf"/>
</dbReference>
<dbReference type="InterPro" id="IPR014710">
    <property type="entry name" value="RmlC-like_jellyroll"/>
</dbReference>
<reference evidence="5 6" key="1">
    <citation type="submission" date="2024-09" db="EMBL/GenBank/DDBJ databases">
        <authorList>
            <person name="Sun Q."/>
            <person name="Mori K."/>
        </authorList>
    </citation>
    <scope>NUCLEOTIDE SEQUENCE [LARGE SCALE GENOMIC DNA]</scope>
    <source>
        <strain evidence="5 6">CCM 7759</strain>
    </source>
</reference>
<dbReference type="SUPFAM" id="SSF51215">
    <property type="entry name" value="Regulatory protein AraC"/>
    <property type="match status" value="1"/>
</dbReference>
<dbReference type="Pfam" id="PF12833">
    <property type="entry name" value="HTH_18"/>
    <property type="match status" value="1"/>
</dbReference>
<sequence>MSFMIHTPTNVALKRQGIYVRADASDWQTSWPVHTHEGVELYYFQKGKANFCIGEEVYDMSPGTMLLFRGGVMHRINPSKEVVYIRSYVNFTEEFLREGVPVDMIDKLTALFDVQGGLILRWDPDERDSIENEFRTLQNEAEKESFGHELFMRATLTRLLLKVYRKSKHLPTAGMEQTPSQSQSNVKRILQFINQNYTGEVSLDDISKALHLNKYYLCHIFKEITGHTINNYLVRRRLEEAKKLLLSTDEPIGVIAEKLGFTTPIHFSRSFKQFSGVSPQAFRKIALQTN</sequence>
<accession>A0ABV6DM34</accession>
<dbReference type="PANTHER" id="PTHR43280:SF28">
    <property type="entry name" value="HTH-TYPE TRANSCRIPTIONAL ACTIVATOR RHAS"/>
    <property type="match status" value="1"/>
</dbReference>
<feature type="domain" description="HTH araC/xylS-type" evidence="4">
    <location>
        <begin position="187"/>
        <end position="285"/>
    </location>
</feature>
<dbReference type="InterPro" id="IPR037923">
    <property type="entry name" value="HTH-like"/>
</dbReference>
<name>A0ABV6DM34_9BACL</name>
<evidence type="ECO:0000259" key="4">
    <source>
        <dbReference type="PROSITE" id="PS01124"/>
    </source>
</evidence>
<dbReference type="RefSeq" id="WP_377471014.1">
    <property type="nucleotide sequence ID" value="NZ_JBHLWN010000060.1"/>
</dbReference>
<dbReference type="InterPro" id="IPR003313">
    <property type="entry name" value="AraC-bd"/>
</dbReference>
<dbReference type="SMART" id="SM00342">
    <property type="entry name" value="HTH_ARAC"/>
    <property type="match status" value="1"/>
</dbReference>
<dbReference type="PROSITE" id="PS01124">
    <property type="entry name" value="HTH_ARAC_FAMILY_2"/>
    <property type="match status" value="1"/>
</dbReference>
<dbReference type="InterPro" id="IPR018060">
    <property type="entry name" value="HTH_AraC"/>
</dbReference>
<organism evidence="5 6">
    <name type="scientific">Paenibacillus chartarius</name>
    <dbReference type="NCBI Taxonomy" id="747481"/>
    <lineage>
        <taxon>Bacteria</taxon>
        <taxon>Bacillati</taxon>
        <taxon>Bacillota</taxon>
        <taxon>Bacilli</taxon>
        <taxon>Bacillales</taxon>
        <taxon>Paenibacillaceae</taxon>
        <taxon>Paenibacillus</taxon>
    </lineage>
</organism>
<dbReference type="EMBL" id="JBHLWN010000060">
    <property type="protein sequence ID" value="MFC0213691.1"/>
    <property type="molecule type" value="Genomic_DNA"/>
</dbReference>
<dbReference type="Proteomes" id="UP001589776">
    <property type="component" value="Unassembled WGS sequence"/>
</dbReference>
<dbReference type="Gene3D" id="1.10.10.60">
    <property type="entry name" value="Homeodomain-like"/>
    <property type="match status" value="2"/>
</dbReference>
<dbReference type="Pfam" id="PF02311">
    <property type="entry name" value="AraC_binding"/>
    <property type="match status" value="1"/>
</dbReference>
<evidence type="ECO:0000256" key="2">
    <source>
        <dbReference type="ARBA" id="ARBA00023125"/>
    </source>
</evidence>
<keyword evidence="1" id="KW-0805">Transcription regulation</keyword>
<evidence type="ECO:0000313" key="6">
    <source>
        <dbReference type="Proteomes" id="UP001589776"/>
    </source>
</evidence>
<dbReference type="PROSITE" id="PS00041">
    <property type="entry name" value="HTH_ARAC_FAMILY_1"/>
    <property type="match status" value="1"/>
</dbReference>
<keyword evidence="6" id="KW-1185">Reference proteome</keyword>
<evidence type="ECO:0000313" key="5">
    <source>
        <dbReference type="EMBL" id="MFC0213691.1"/>
    </source>
</evidence>
<keyword evidence="3" id="KW-0804">Transcription</keyword>
<keyword evidence="2" id="KW-0238">DNA-binding</keyword>
<evidence type="ECO:0000256" key="3">
    <source>
        <dbReference type="ARBA" id="ARBA00023163"/>
    </source>
</evidence>
<gene>
    <name evidence="5" type="ORF">ACFFK0_14700</name>
</gene>
<dbReference type="PANTHER" id="PTHR43280">
    <property type="entry name" value="ARAC-FAMILY TRANSCRIPTIONAL REGULATOR"/>
    <property type="match status" value="1"/>
</dbReference>
<dbReference type="Gene3D" id="2.60.120.10">
    <property type="entry name" value="Jelly Rolls"/>
    <property type="match status" value="1"/>
</dbReference>
<dbReference type="SUPFAM" id="SSF46689">
    <property type="entry name" value="Homeodomain-like"/>
    <property type="match status" value="2"/>
</dbReference>
<comment type="caution">
    <text evidence="5">The sequence shown here is derived from an EMBL/GenBank/DDBJ whole genome shotgun (WGS) entry which is preliminary data.</text>
</comment>
<evidence type="ECO:0000256" key="1">
    <source>
        <dbReference type="ARBA" id="ARBA00023015"/>
    </source>
</evidence>
<proteinExistence type="predicted"/>
<protein>
    <submittedName>
        <fullName evidence="5">Helix-turn-helix domain-containing protein</fullName>
    </submittedName>
</protein>
<dbReference type="InterPro" id="IPR018062">
    <property type="entry name" value="HTH_AraC-typ_CS"/>
</dbReference>